<keyword evidence="3" id="KW-1185">Reference proteome</keyword>
<accession>A0A1H0XL34</accession>
<gene>
    <name evidence="2" type="ORF">SAMN04489742_0102</name>
</gene>
<feature type="region of interest" description="Disordered" evidence="1">
    <location>
        <begin position="108"/>
        <end position="144"/>
    </location>
</feature>
<dbReference type="Proteomes" id="UP000181917">
    <property type="component" value="Unassembled WGS sequence"/>
</dbReference>
<protein>
    <submittedName>
        <fullName evidence="2">Uncharacterized protein</fullName>
    </submittedName>
</protein>
<name>A0A1H0XL34_9MICC</name>
<reference evidence="2 3" key="1">
    <citation type="submission" date="2016-10" db="EMBL/GenBank/DDBJ databases">
        <authorList>
            <person name="de Groot N.N."/>
        </authorList>
    </citation>
    <scope>NUCLEOTIDE SEQUENCE [LARGE SCALE GENOMIC DNA]</scope>
    <source>
        <strain evidence="2 3">DSM 20117</strain>
    </source>
</reference>
<feature type="region of interest" description="Disordered" evidence="1">
    <location>
        <begin position="1"/>
        <end position="27"/>
    </location>
</feature>
<dbReference type="AlphaFoldDB" id="A0A1H0XL34"/>
<evidence type="ECO:0000256" key="1">
    <source>
        <dbReference type="SAM" id="MobiDB-lite"/>
    </source>
</evidence>
<sequence length="144" mass="15076">MAGKARNSMMVQARRKTEELAAKRREREAELQSLATDYHAATMMAEATVEEAERQAAELIAAAKQNAEAAVEDAKETVLKMLATGETRKGIAELLDVSVSYVRSIDVAASKTSKPGSGSGDTGAAGSEEGRSVGVVAGHEGSDH</sequence>
<organism evidence="2 3">
    <name type="scientific">Crystallibacter crystallopoietes</name>
    <dbReference type="NCBI Taxonomy" id="37928"/>
    <lineage>
        <taxon>Bacteria</taxon>
        <taxon>Bacillati</taxon>
        <taxon>Actinomycetota</taxon>
        <taxon>Actinomycetes</taxon>
        <taxon>Micrococcales</taxon>
        <taxon>Micrococcaceae</taxon>
        <taxon>Crystallibacter</taxon>
    </lineage>
</organism>
<feature type="compositionally biased region" description="Basic and acidic residues" evidence="1">
    <location>
        <begin position="15"/>
        <end position="27"/>
    </location>
</feature>
<dbReference type="OrthoDB" id="4966179at2"/>
<dbReference type="EMBL" id="FNKH01000001">
    <property type="protein sequence ID" value="SDQ03509.1"/>
    <property type="molecule type" value="Genomic_DNA"/>
</dbReference>
<evidence type="ECO:0000313" key="3">
    <source>
        <dbReference type="Proteomes" id="UP000181917"/>
    </source>
</evidence>
<proteinExistence type="predicted"/>
<evidence type="ECO:0000313" key="2">
    <source>
        <dbReference type="EMBL" id="SDQ03509.1"/>
    </source>
</evidence>